<dbReference type="STRING" id="1307839.L21SP5_00904"/>
<dbReference type="Pfam" id="PF00657">
    <property type="entry name" value="Lipase_GDSL"/>
    <property type="match status" value="1"/>
</dbReference>
<reference evidence="1 2" key="1">
    <citation type="submission" date="2015-11" db="EMBL/GenBank/DDBJ databases">
        <title>Description and complete genome sequence of a novel strain predominating in hypersaline microbial mats and representing a new family of the Bacteriodetes phylum.</title>
        <authorList>
            <person name="Spring S."/>
            <person name="Bunk B."/>
            <person name="Sproer C."/>
            <person name="Klenk H.-P."/>
        </authorList>
    </citation>
    <scope>NUCLEOTIDE SEQUENCE [LARGE SCALE GENOMIC DNA]</scope>
    <source>
        <strain evidence="1 2">L21-Spi-D4</strain>
    </source>
</reference>
<dbReference type="Gene3D" id="3.40.50.1110">
    <property type="entry name" value="SGNH hydrolase"/>
    <property type="match status" value="2"/>
</dbReference>
<name>A0A0S2HXP4_9BACT</name>
<protein>
    <submittedName>
        <fullName evidence="1">GDSL-like Lipase/Acylhydrolase</fullName>
    </submittedName>
</protein>
<dbReference type="InterPro" id="IPR036514">
    <property type="entry name" value="SGNH_hydro_sf"/>
</dbReference>
<dbReference type="RefSeq" id="WP_057952107.1">
    <property type="nucleotide sequence ID" value="NZ_CP013118.1"/>
</dbReference>
<dbReference type="KEGG" id="blq:L21SP5_00904"/>
<dbReference type="GO" id="GO:0016788">
    <property type="term" value="F:hydrolase activity, acting on ester bonds"/>
    <property type="evidence" value="ECO:0007669"/>
    <property type="project" value="InterPro"/>
</dbReference>
<evidence type="ECO:0000313" key="2">
    <source>
        <dbReference type="Proteomes" id="UP000064893"/>
    </source>
</evidence>
<proteinExistence type="predicted"/>
<dbReference type="EMBL" id="CP013118">
    <property type="protein sequence ID" value="ALO14572.1"/>
    <property type="molecule type" value="Genomic_DNA"/>
</dbReference>
<evidence type="ECO:0000313" key="1">
    <source>
        <dbReference type="EMBL" id="ALO14572.1"/>
    </source>
</evidence>
<organism evidence="1 2">
    <name type="scientific">Salinivirga cyanobacteriivorans</name>
    <dbReference type="NCBI Taxonomy" id="1307839"/>
    <lineage>
        <taxon>Bacteria</taxon>
        <taxon>Pseudomonadati</taxon>
        <taxon>Bacteroidota</taxon>
        <taxon>Bacteroidia</taxon>
        <taxon>Bacteroidales</taxon>
        <taxon>Salinivirgaceae</taxon>
        <taxon>Salinivirga</taxon>
    </lineage>
</organism>
<gene>
    <name evidence="1" type="ORF">L21SP5_00904</name>
</gene>
<accession>A0A0S2HXP4</accession>
<keyword evidence="2" id="KW-1185">Reference proteome</keyword>
<sequence>MLKKIYPLLVIVLVLSSCTIEPEEFDAKQGAADFSTTVFIGNSLTAGFSSGELYKSAQEESFPAIIAQSMNQAGFINQFKQPLMPGETGFGNRLTLGYSTNCEGVTDLGPVPYSDEPDISPAMASVASEGPFQNLGVPGAKVADLITPGYGSSAGNPYFARFTSDPMNTILQEATAQNPTFSVVWIGNNDVLGYATSGGTGTPITDPVTFAANLETVVQSLSTDGANGVLCNIPDVTSTAYFTTVPYYGLVLDADQAHALMESYEGYNQLAEANDLDPMSFNIGPNSFIIEDKDPTYDPVGNIRQIDPGELIALEIPLDSVTCYGMGSATPIPDEYVLTSTELEDINSAIAAYNNSIADIANTYDWAVTDVNGLLADIAQNGRRIGGKSYSIDFVTGGLFSLDGIHLTGNGNAIVANKIIETINLHFDAALPKAMVNNYTGIIYP</sequence>
<dbReference type="OrthoDB" id="9805821at2"/>
<keyword evidence="1" id="KW-0378">Hydrolase</keyword>
<dbReference type="InterPro" id="IPR001087">
    <property type="entry name" value="GDSL"/>
</dbReference>
<dbReference type="PATRIC" id="fig|1307839.3.peg.956"/>
<dbReference type="Proteomes" id="UP000064893">
    <property type="component" value="Chromosome"/>
</dbReference>
<dbReference type="AlphaFoldDB" id="A0A0S2HXP4"/>
<dbReference type="SUPFAM" id="SSF52266">
    <property type="entry name" value="SGNH hydrolase"/>
    <property type="match status" value="1"/>
</dbReference>
<dbReference type="PROSITE" id="PS51257">
    <property type="entry name" value="PROKAR_LIPOPROTEIN"/>
    <property type="match status" value="1"/>
</dbReference>